<sequence>MVRNPGLLDRHYCRYAGKQAERMAWCLSESGVPVLPYRRTFNSVGLPHGMETL</sequence>
<organism evidence="1 2">
    <name type="scientific">Streptomyces camponoticapitis</name>
    <dbReference type="NCBI Taxonomy" id="1616125"/>
    <lineage>
        <taxon>Bacteria</taxon>
        <taxon>Bacillati</taxon>
        <taxon>Actinomycetota</taxon>
        <taxon>Actinomycetes</taxon>
        <taxon>Kitasatosporales</taxon>
        <taxon>Streptomycetaceae</taxon>
        <taxon>Streptomyces</taxon>
    </lineage>
</organism>
<accession>A0ABQ2EXQ7</accession>
<dbReference type="EMBL" id="BMMV01000040">
    <property type="protein sequence ID" value="GGK30115.1"/>
    <property type="molecule type" value="Genomic_DNA"/>
</dbReference>
<dbReference type="Proteomes" id="UP000660265">
    <property type="component" value="Unassembled WGS sequence"/>
</dbReference>
<evidence type="ECO:0000313" key="1">
    <source>
        <dbReference type="EMBL" id="GGK30115.1"/>
    </source>
</evidence>
<reference evidence="2" key="1">
    <citation type="journal article" date="2019" name="Int. J. Syst. Evol. Microbiol.">
        <title>The Global Catalogue of Microorganisms (GCM) 10K type strain sequencing project: providing services to taxonomists for standard genome sequencing and annotation.</title>
        <authorList>
            <consortium name="The Broad Institute Genomics Platform"/>
            <consortium name="The Broad Institute Genome Sequencing Center for Infectious Disease"/>
            <person name="Wu L."/>
            <person name="Ma J."/>
        </authorList>
    </citation>
    <scope>NUCLEOTIDE SEQUENCE [LARGE SCALE GENOMIC DNA]</scope>
    <source>
        <strain evidence="2">CGMCC 4.7275</strain>
    </source>
</reference>
<proteinExistence type="predicted"/>
<evidence type="ECO:0000313" key="2">
    <source>
        <dbReference type="Proteomes" id="UP000660265"/>
    </source>
</evidence>
<gene>
    <name evidence="1" type="ORF">GCM10011583_72510</name>
</gene>
<comment type="caution">
    <text evidence="1">The sequence shown here is derived from an EMBL/GenBank/DDBJ whole genome shotgun (WGS) entry which is preliminary data.</text>
</comment>
<keyword evidence="2" id="KW-1185">Reference proteome</keyword>
<protein>
    <submittedName>
        <fullName evidence="1">Uncharacterized protein</fullName>
    </submittedName>
</protein>
<name>A0ABQ2EXQ7_9ACTN</name>